<gene>
    <name evidence="1" type="ORF">FMM72_10635</name>
</gene>
<reference evidence="1 2" key="1">
    <citation type="submission" date="2019-06" db="EMBL/GenBank/DDBJ databases">
        <title>Draft genome sequences of 15 bacterial species constituting the stable defined intestinal microbiota of the GM15 gnotobiotic mouse model.</title>
        <authorList>
            <person name="Elie C."/>
            <person name="Mathieu A."/>
            <person name="Saliou A."/>
            <person name="Darnaud M."/>
            <person name="Leulier F."/>
            <person name="Tamellini A."/>
        </authorList>
    </citation>
    <scope>NUCLEOTIDE SEQUENCE [LARGE SCALE GENOMIC DNA]</scope>
    <source>
        <strain evidence="1 2">JM4-15</strain>
    </source>
</reference>
<name>A0A845SZK7_9FIRM</name>
<dbReference type="AlphaFoldDB" id="A0A845SZK7"/>
<sequence>MKKSLAKNFSRLRREQWGSRCVYTSCTPAFLKKSLGKKTLVGCAANSGAAAAFIQAALRLF</sequence>
<dbReference type="EMBL" id="VIQT01000014">
    <property type="protein sequence ID" value="NDO39692.1"/>
    <property type="molecule type" value="Genomic_DNA"/>
</dbReference>
<protein>
    <submittedName>
        <fullName evidence="1">Uncharacterized protein</fullName>
    </submittedName>
</protein>
<evidence type="ECO:0000313" key="1">
    <source>
        <dbReference type="EMBL" id="NDO39692.1"/>
    </source>
</evidence>
<evidence type="ECO:0000313" key="2">
    <source>
        <dbReference type="Proteomes" id="UP000462501"/>
    </source>
</evidence>
<comment type="caution">
    <text evidence="1">The sequence shown here is derived from an EMBL/GenBank/DDBJ whole genome shotgun (WGS) entry which is preliminary data.</text>
</comment>
<dbReference type="Proteomes" id="UP000462501">
    <property type="component" value="Unassembled WGS sequence"/>
</dbReference>
<proteinExistence type="predicted"/>
<accession>A0A845SZK7</accession>
<organism evidence="1 2">
    <name type="scientific">Anaerotruncus colihominis</name>
    <dbReference type="NCBI Taxonomy" id="169435"/>
    <lineage>
        <taxon>Bacteria</taxon>
        <taxon>Bacillati</taxon>
        <taxon>Bacillota</taxon>
        <taxon>Clostridia</taxon>
        <taxon>Eubacteriales</taxon>
        <taxon>Oscillospiraceae</taxon>
        <taxon>Anaerotruncus</taxon>
    </lineage>
</organism>